<dbReference type="Proteomes" id="UP001172082">
    <property type="component" value="Unassembled WGS sequence"/>
</dbReference>
<dbReference type="InterPro" id="IPR005545">
    <property type="entry name" value="YCII"/>
</dbReference>
<evidence type="ECO:0000313" key="4">
    <source>
        <dbReference type="Proteomes" id="UP001172082"/>
    </source>
</evidence>
<dbReference type="Pfam" id="PF03795">
    <property type="entry name" value="YCII"/>
    <property type="match status" value="1"/>
</dbReference>
<evidence type="ECO:0000256" key="1">
    <source>
        <dbReference type="ARBA" id="ARBA00007689"/>
    </source>
</evidence>
<dbReference type="SUPFAM" id="SSF54909">
    <property type="entry name" value="Dimeric alpha+beta barrel"/>
    <property type="match status" value="1"/>
</dbReference>
<evidence type="ECO:0000259" key="2">
    <source>
        <dbReference type="Pfam" id="PF03795"/>
    </source>
</evidence>
<comment type="similarity">
    <text evidence="1">Belongs to the YciI family.</text>
</comment>
<dbReference type="PANTHER" id="PTHR35174">
    <property type="entry name" value="BLL7171 PROTEIN-RELATED"/>
    <property type="match status" value="1"/>
</dbReference>
<proteinExistence type="inferred from homology"/>
<name>A0ABT8KXH1_9BACT</name>
<gene>
    <name evidence="3" type="ORF">QQ008_29090</name>
</gene>
<dbReference type="Gene3D" id="3.30.70.1060">
    <property type="entry name" value="Dimeric alpha+beta barrel"/>
    <property type="match status" value="1"/>
</dbReference>
<comment type="caution">
    <text evidence="3">The sequence shown here is derived from an EMBL/GenBank/DDBJ whole genome shotgun (WGS) entry which is preliminary data.</text>
</comment>
<keyword evidence="4" id="KW-1185">Reference proteome</keyword>
<dbReference type="EMBL" id="JAUJEA010000019">
    <property type="protein sequence ID" value="MDN5205474.1"/>
    <property type="molecule type" value="Genomic_DNA"/>
</dbReference>
<dbReference type="RefSeq" id="WP_346755496.1">
    <property type="nucleotide sequence ID" value="NZ_JAUJEA010000019.1"/>
</dbReference>
<protein>
    <submittedName>
        <fullName evidence="3">YciI family protein</fullName>
    </submittedName>
</protein>
<sequence>MRDFMLILREDFSAYEHMSPEELQKLVQSHMNWVQELSEKGHFKAGDGLSNEGKVLKGKNGMVTDGPHIEAKEGVGGYYLIQANDFEEAIEISKACPTLQYDGTVEVRPIMIY</sequence>
<dbReference type="InterPro" id="IPR011008">
    <property type="entry name" value="Dimeric_a/b-barrel"/>
</dbReference>
<organism evidence="3 4">
    <name type="scientific">Splendidivirga corallicola</name>
    <dbReference type="NCBI Taxonomy" id="3051826"/>
    <lineage>
        <taxon>Bacteria</taxon>
        <taxon>Pseudomonadati</taxon>
        <taxon>Bacteroidota</taxon>
        <taxon>Cytophagia</taxon>
        <taxon>Cytophagales</taxon>
        <taxon>Splendidivirgaceae</taxon>
        <taxon>Splendidivirga</taxon>
    </lineage>
</organism>
<accession>A0ABT8KXH1</accession>
<feature type="domain" description="YCII-related" evidence="2">
    <location>
        <begin position="16"/>
        <end position="111"/>
    </location>
</feature>
<reference evidence="3" key="1">
    <citation type="submission" date="2023-06" db="EMBL/GenBank/DDBJ databases">
        <title>Genomic of Parafulvivirga corallium.</title>
        <authorList>
            <person name="Wang G."/>
        </authorList>
    </citation>
    <scope>NUCLEOTIDE SEQUENCE</scope>
    <source>
        <strain evidence="3">BMA10</strain>
    </source>
</reference>
<evidence type="ECO:0000313" key="3">
    <source>
        <dbReference type="EMBL" id="MDN5205474.1"/>
    </source>
</evidence>